<dbReference type="EMBL" id="EF203088">
    <property type="protein sequence ID" value="ABO45363.1"/>
    <property type="molecule type" value="Genomic_DNA"/>
</dbReference>
<dbReference type="Proteomes" id="UP000203733">
    <property type="component" value="Segment"/>
</dbReference>
<sequence>MEQFMMYKDSLLLFYQLNKKLKNQYDLISDALITYRFSTQPLNVLQENDLNCLYICLEFEKDYLNRVITEQEYINTVIDFYSNVSRFETVRHDETRKRKREFN</sequence>
<evidence type="ECO:0000313" key="2">
    <source>
        <dbReference type="Proteomes" id="UP000203733"/>
    </source>
</evidence>
<organism evidence="1 2">
    <name type="scientific">Gryllus bimaculatus nudivirus</name>
    <dbReference type="NCBI Taxonomy" id="432587"/>
    <lineage>
        <taxon>Viruses</taxon>
        <taxon>Viruses incertae sedis</taxon>
        <taxon>Naldaviricetes</taxon>
        <taxon>Lefavirales</taxon>
        <taxon>Nudiviridae</taxon>
        <taxon>Alphanudivirus</taxon>
        <taxon>Alphanudivirus grybimaculati</taxon>
    </lineage>
</organism>
<accession>A4L1Z3</accession>
<reference evidence="1 2" key="1">
    <citation type="journal article" date="2007" name="J. Virol.">
        <title>The genome of Gryllus bimaculatus nudivirus indicates an ancient diversification of baculovirus-related nonoccluded nudiviruses of insects.</title>
        <authorList>
            <person name="Wang Y."/>
            <person name="Kleespies R.G."/>
            <person name="Huger A.M."/>
            <person name="Jehle J.A."/>
        </authorList>
    </citation>
    <scope>NUCLEOTIDE SEQUENCE [LARGE SCALE GENOMIC DNA]</scope>
</reference>
<evidence type="ECO:0000313" key="1">
    <source>
        <dbReference type="EMBL" id="ABO45363.1"/>
    </source>
</evidence>
<name>A4L1Z3_9VIRU</name>
<proteinExistence type="predicted"/>
<dbReference type="GeneID" id="4960863"/>
<dbReference type="RefSeq" id="YP_001111297.1">
    <property type="nucleotide sequence ID" value="NC_009240.1"/>
</dbReference>
<dbReference type="KEGG" id="vg:4960863"/>
<keyword evidence="2" id="KW-1185">Reference proteome</keyword>
<protein>
    <submittedName>
        <fullName evidence="1">Uncharacterized protein</fullName>
    </submittedName>
</protein>